<evidence type="ECO:0000313" key="3">
    <source>
        <dbReference type="EMBL" id="QJW99595.1"/>
    </source>
</evidence>
<evidence type="ECO:0008006" key="5">
    <source>
        <dbReference type="Google" id="ProtNLM"/>
    </source>
</evidence>
<accession>A0A6M5Z074</accession>
<dbReference type="RefSeq" id="WP_171474534.1">
    <property type="nucleotide sequence ID" value="NZ_CP053452.2"/>
</dbReference>
<reference evidence="4" key="1">
    <citation type="submission" date="2020-05" db="EMBL/GenBank/DDBJ databases">
        <title>Frigoriglobus tundricola gen. nov., sp. nov., a psychrotolerant cellulolytic planctomycete of the family Gemmataceae with two divergent copies of 16S rRNA gene.</title>
        <authorList>
            <person name="Kulichevskaya I.S."/>
            <person name="Ivanova A.A."/>
            <person name="Naumoff D.G."/>
            <person name="Beletsky A.V."/>
            <person name="Rijpstra W.I.C."/>
            <person name="Sinninghe Damste J.S."/>
            <person name="Mardanov A.V."/>
            <person name="Ravin N.V."/>
            <person name="Dedysh S.N."/>
        </authorList>
    </citation>
    <scope>NUCLEOTIDE SEQUENCE [LARGE SCALE GENOMIC DNA]</scope>
    <source>
        <strain evidence="4">PL17</strain>
    </source>
</reference>
<keyword evidence="4" id="KW-1185">Reference proteome</keyword>
<evidence type="ECO:0000256" key="1">
    <source>
        <dbReference type="SAM" id="MobiDB-lite"/>
    </source>
</evidence>
<protein>
    <recommendedName>
        <fullName evidence="5">Lipocalin-like domain-containing protein</fullName>
    </recommendedName>
</protein>
<feature type="signal peptide" evidence="2">
    <location>
        <begin position="1"/>
        <end position="20"/>
    </location>
</feature>
<name>A0A6M5Z074_9BACT</name>
<proteinExistence type="predicted"/>
<keyword evidence="2" id="KW-0732">Signal</keyword>
<evidence type="ECO:0000313" key="4">
    <source>
        <dbReference type="Proteomes" id="UP000503447"/>
    </source>
</evidence>
<feature type="region of interest" description="Disordered" evidence="1">
    <location>
        <begin position="129"/>
        <end position="148"/>
    </location>
</feature>
<dbReference type="AlphaFoldDB" id="A0A6M5Z074"/>
<dbReference type="Proteomes" id="UP000503447">
    <property type="component" value="Chromosome"/>
</dbReference>
<dbReference type="KEGG" id="ftj:FTUN_7207"/>
<evidence type="ECO:0000256" key="2">
    <source>
        <dbReference type="SAM" id="SignalP"/>
    </source>
</evidence>
<dbReference type="EMBL" id="CP053452">
    <property type="protein sequence ID" value="QJW99595.1"/>
    <property type="molecule type" value="Genomic_DNA"/>
</dbReference>
<gene>
    <name evidence="3" type="ORF">FTUN_7207</name>
</gene>
<sequence>MRMPILTAVCGVLLAGGLNAAPVPKAKDKTTEEKLIGKWKLVKTDTNLPEGAEFVIEYKPKGALAFIITPKEKDGKPTVHEGKYKVVGDEKIEWTINEDGNERGETSKIKKLTDERLLLEDPEGIKEEFEKVVEKKEPQKEAPKKDSD</sequence>
<organism evidence="3 4">
    <name type="scientific">Frigoriglobus tundricola</name>
    <dbReference type="NCBI Taxonomy" id="2774151"/>
    <lineage>
        <taxon>Bacteria</taxon>
        <taxon>Pseudomonadati</taxon>
        <taxon>Planctomycetota</taxon>
        <taxon>Planctomycetia</taxon>
        <taxon>Gemmatales</taxon>
        <taxon>Gemmataceae</taxon>
        <taxon>Frigoriglobus</taxon>
    </lineage>
</organism>
<feature type="chain" id="PRO_5026962031" description="Lipocalin-like domain-containing protein" evidence="2">
    <location>
        <begin position="21"/>
        <end position="148"/>
    </location>
</feature>